<name>A0A067LGA0_JATCU</name>
<comment type="similarity">
    <text evidence="1">Belongs to the peptidase S10 family.</text>
</comment>
<dbReference type="Proteomes" id="UP000027138">
    <property type="component" value="Unassembled WGS sequence"/>
</dbReference>
<evidence type="ECO:0000313" key="2">
    <source>
        <dbReference type="EMBL" id="KDP43590.1"/>
    </source>
</evidence>
<proteinExistence type="inferred from homology"/>
<dbReference type="GO" id="GO:0004185">
    <property type="term" value="F:serine-type carboxypeptidase activity"/>
    <property type="evidence" value="ECO:0007669"/>
    <property type="project" value="InterPro"/>
</dbReference>
<dbReference type="InterPro" id="IPR001563">
    <property type="entry name" value="Peptidase_S10"/>
</dbReference>
<dbReference type="OrthoDB" id="443318at2759"/>
<dbReference type="InterPro" id="IPR029058">
    <property type="entry name" value="AB_hydrolase_fold"/>
</dbReference>
<sequence>MEYINHPCKECREATEKADKYSQAVDIYNINAPLCFDENITAHPKKASLDNFDPCSDYYVHAYFNRADVQEALHANVTKLDHDWEPCSDIIDRWTDSPSTILPLLKEFMENGVRILVYRSVS</sequence>
<dbReference type="SUPFAM" id="SSF53474">
    <property type="entry name" value="alpha/beta-Hydrolases"/>
    <property type="match status" value="1"/>
</dbReference>
<evidence type="ECO:0000313" key="3">
    <source>
        <dbReference type="Proteomes" id="UP000027138"/>
    </source>
</evidence>
<dbReference type="AlphaFoldDB" id="A0A067LGA0"/>
<dbReference type="GO" id="GO:0006508">
    <property type="term" value="P:proteolysis"/>
    <property type="evidence" value="ECO:0007669"/>
    <property type="project" value="InterPro"/>
</dbReference>
<evidence type="ECO:0000256" key="1">
    <source>
        <dbReference type="ARBA" id="ARBA00009431"/>
    </source>
</evidence>
<protein>
    <submittedName>
        <fullName evidence="2">Uncharacterized protein</fullName>
    </submittedName>
</protein>
<dbReference type="Gene3D" id="6.10.250.940">
    <property type="match status" value="1"/>
</dbReference>
<organism evidence="2 3">
    <name type="scientific">Jatropha curcas</name>
    <name type="common">Barbados nut</name>
    <dbReference type="NCBI Taxonomy" id="180498"/>
    <lineage>
        <taxon>Eukaryota</taxon>
        <taxon>Viridiplantae</taxon>
        <taxon>Streptophyta</taxon>
        <taxon>Embryophyta</taxon>
        <taxon>Tracheophyta</taxon>
        <taxon>Spermatophyta</taxon>
        <taxon>Magnoliopsida</taxon>
        <taxon>eudicotyledons</taxon>
        <taxon>Gunneridae</taxon>
        <taxon>Pentapetalae</taxon>
        <taxon>rosids</taxon>
        <taxon>fabids</taxon>
        <taxon>Malpighiales</taxon>
        <taxon>Euphorbiaceae</taxon>
        <taxon>Crotonoideae</taxon>
        <taxon>Jatropheae</taxon>
        <taxon>Jatropha</taxon>
    </lineage>
</organism>
<gene>
    <name evidence="2" type="ORF">JCGZ_16877</name>
</gene>
<keyword evidence="3" id="KW-1185">Reference proteome</keyword>
<reference evidence="2 3" key="1">
    <citation type="journal article" date="2014" name="PLoS ONE">
        <title>Global Analysis of Gene Expression Profiles in Physic Nut (Jatropha curcas L.) Seedlings Exposed to Salt Stress.</title>
        <authorList>
            <person name="Zhang L."/>
            <person name="Zhang C."/>
            <person name="Wu P."/>
            <person name="Chen Y."/>
            <person name="Li M."/>
            <person name="Jiang H."/>
            <person name="Wu G."/>
        </authorList>
    </citation>
    <scope>NUCLEOTIDE SEQUENCE [LARGE SCALE GENOMIC DNA]</scope>
    <source>
        <strain evidence="3">cv. GZQX0401</strain>
        <tissue evidence="2">Young leaves</tissue>
    </source>
</reference>
<dbReference type="Pfam" id="PF00450">
    <property type="entry name" value="Peptidase_S10"/>
    <property type="match status" value="1"/>
</dbReference>
<dbReference type="EMBL" id="KK914267">
    <property type="protein sequence ID" value="KDP43590.1"/>
    <property type="molecule type" value="Genomic_DNA"/>
</dbReference>
<accession>A0A067LGA0</accession>